<organism evidence="2 3">
    <name type="scientific">Caldimonas aquatica</name>
    <dbReference type="NCBI Taxonomy" id="376175"/>
    <lineage>
        <taxon>Bacteria</taxon>
        <taxon>Pseudomonadati</taxon>
        <taxon>Pseudomonadota</taxon>
        <taxon>Betaproteobacteria</taxon>
        <taxon>Burkholderiales</taxon>
        <taxon>Sphaerotilaceae</taxon>
        <taxon>Caldimonas</taxon>
    </lineage>
</organism>
<dbReference type="RefSeq" id="WP_264893414.1">
    <property type="nucleotide sequence ID" value="NZ_CP110257.1"/>
</dbReference>
<feature type="domain" description="Glycosyltransferase 2-like" evidence="1">
    <location>
        <begin position="22"/>
        <end position="183"/>
    </location>
</feature>
<dbReference type="InterPro" id="IPR029044">
    <property type="entry name" value="Nucleotide-diphossugar_trans"/>
</dbReference>
<dbReference type="Gene3D" id="3.90.550.10">
    <property type="entry name" value="Spore Coat Polysaccharide Biosynthesis Protein SpsA, Chain A"/>
    <property type="match status" value="1"/>
</dbReference>
<dbReference type="EC" id="2.4.-.-" evidence="2"/>
<protein>
    <submittedName>
        <fullName evidence="2">Glycosyltransferase</fullName>
        <ecNumber evidence="2">2.4.-.-</ecNumber>
    </submittedName>
</protein>
<gene>
    <name evidence="2" type="ORF">OMP39_03470</name>
</gene>
<dbReference type="InterPro" id="IPR050834">
    <property type="entry name" value="Glycosyltransf_2"/>
</dbReference>
<dbReference type="Proteomes" id="UP001163266">
    <property type="component" value="Chromosome"/>
</dbReference>
<dbReference type="GO" id="GO:0016757">
    <property type="term" value="F:glycosyltransferase activity"/>
    <property type="evidence" value="ECO:0007669"/>
    <property type="project" value="UniProtKB-KW"/>
</dbReference>
<accession>A0ABY6MUG7</accession>
<dbReference type="Pfam" id="PF00535">
    <property type="entry name" value="Glycos_transf_2"/>
    <property type="match status" value="1"/>
</dbReference>
<name>A0ABY6MUG7_9BURK</name>
<evidence type="ECO:0000313" key="2">
    <source>
        <dbReference type="EMBL" id="UZD55660.1"/>
    </source>
</evidence>
<dbReference type="SUPFAM" id="SSF53448">
    <property type="entry name" value="Nucleotide-diphospho-sugar transferases"/>
    <property type="match status" value="1"/>
</dbReference>
<dbReference type="EMBL" id="CP110257">
    <property type="protein sequence ID" value="UZD55660.1"/>
    <property type="molecule type" value="Genomic_DNA"/>
</dbReference>
<evidence type="ECO:0000313" key="3">
    <source>
        <dbReference type="Proteomes" id="UP001163266"/>
    </source>
</evidence>
<proteinExistence type="predicted"/>
<keyword evidence="2" id="KW-0808">Transferase</keyword>
<keyword evidence="3" id="KW-1185">Reference proteome</keyword>
<dbReference type="PANTHER" id="PTHR43685">
    <property type="entry name" value="GLYCOSYLTRANSFERASE"/>
    <property type="match status" value="1"/>
</dbReference>
<evidence type="ECO:0000259" key="1">
    <source>
        <dbReference type="Pfam" id="PF00535"/>
    </source>
</evidence>
<sequence>MSVNAEAMPSGAREAEEPPLVSLIICTKNRGQQLRACLDRVARLKVPFRWELILVDNGSTDDTAQVMREFLSRFPGEGRYLHESRPGNGAGRNAAIRVSRGEILAFTDDDCYVEEDFLVEIAEVFSDPRVGYLTGRIMLFDPTDYRITVNESPQPRRISAGRVVPHGLVQGANMAFRRSALEQAGLFDEDFGAGARFAGEDWELALRVSFAGWDGGYFPGPTVWHHHGRKEPEARKLNRFYTIGEGAVYAKGVISHRRRLRMLGYWLKRLGGDLLKRRSMHRVRLVTWGALQYVLLRIRHCQRTETAR</sequence>
<reference evidence="2" key="1">
    <citation type="submission" date="2022-10" db="EMBL/GenBank/DDBJ databases">
        <title>Complete genome sequence of Schlegelella aquatica LMG 23380.</title>
        <authorList>
            <person name="Musilova J."/>
            <person name="Kourilova X."/>
            <person name="Bezdicek M."/>
            <person name="Hermankova K."/>
            <person name="Obruca S."/>
            <person name="Sedlar K."/>
        </authorList>
    </citation>
    <scope>NUCLEOTIDE SEQUENCE</scope>
    <source>
        <strain evidence="2">LMG 23380</strain>
    </source>
</reference>
<keyword evidence="2" id="KW-0328">Glycosyltransferase</keyword>
<dbReference type="PANTHER" id="PTHR43685:SF2">
    <property type="entry name" value="GLYCOSYLTRANSFERASE 2-LIKE DOMAIN-CONTAINING PROTEIN"/>
    <property type="match status" value="1"/>
</dbReference>
<dbReference type="InterPro" id="IPR001173">
    <property type="entry name" value="Glyco_trans_2-like"/>
</dbReference>